<dbReference type="Proteomes" id="UP000014680">
    <property type="component" value="Unassembled WGS sequence"/>
</dbReference>
<evidence type="ECO:0000313" key="2">
    <source>
        <dbReference type="EMBL" id="ELP92329.1"/>
    </source>
</evidence>
<reference evidence="2 3" key="1">
    <citation type="submission" date="2012-10" db="EMBL/GenBank/DDBJ databases">
        <authorList>
            <person name="Zafar N."/>
            <person name="Inman J."/>
            <person name="Hall N."/>
            <person name="Lorenzi H."/>
            <person name="Caler E."/>
        </authorList>
    </citation>
    <scope>NUCLEOTIDE SEQUENCE [LARGE SCALE GENOMIC DNA]</scope>
    <source>
        <strain evidence="2 3">IP1</strain>
    </source>
</reference>
<dbReference type="InterPro" id="IPR035892">
    <property type="entry name" value="C2_domain_sf"/>
</dbReference>
<dbReference type="SUPFAM" id="SSF49562">
    <property type="entry name" value="C2 domain (Calcium/lipid-binding domain, CaLB)"/>
    <property type="match status" value="1"/>
</dbReference>
<proteinExistence type="predicted"/>
<dbReference type="PROSITE" id="PS50004">
    <property type="entry name" value="C2"/>
    <property type="match status" value="1"/>
</dbReference>
<feature type="domain" description="C2" evidence="1">
    <location>
        <begin position="1"/>
        <end position="100"/>
    </location>
</feature>
<keyword evidence="3" id="KW-1185">Reference proteome</keyword>
<dbReference type="RefSeq" id="XP_004259100.1">
    <property type="nucleotide sequence ID" value="XM_004259052.1"/>
</dbReference>
<dbReference type="AlphaFoldDB" id="A0A0A1UG43"/>
<dbReference type="GeneID" id="14891319"/>
<name>A0A0A1UG43_ENTIV</name>
<feature type="non-terminal residue" evidence="2">
    <location>
        <position position="376"/>
    </location>
</feature>
<dbReference type="KEGG" id="eiv:EIN_122700"/>
<organism evidence="2 3">
    <name type="scientific">Entamoeba invadens IP1</name>
    <dbReference type="NCBI Taxonomy" id="370355"/>
    <lineage>
        <taxon>Eukaryota</taxon>
        <taxon>Amoebozoa</taxon>
        <taxon>Evosea</taxon>
        <taxon>Archamoebae</taxon>
        <taxon>Mastigamoebida</taxon>
        <taxon>Entamoebidae</taxon>
        <taxon>Entamoeba</taxon>
    </lineage>
</organism>
<gene>
    <name evidence="2" type="ORF">EIN_122700</name>
</gene>
<dbReference type="VEuPathDB" id="AmoebaDB:EIN_122700"/>
<evidence type="ECO:0000259" key="1">
    <source>
        <dbReference type="PROSITE" id="PS50004"/>
    </source>
</evidence>
<sequence length="376" mass="43226">MTQMKVELTLICCHDLDDNIKPFVNPFIQFTFHNKEYKTAANMNTTDPYYNKTFTLDVLINEKITFNVFSYKMLDTNILIGVSKFQFPSLFMKEPTFFALPVTPNGLLCISLKCVKNGIPPPKLSVVPLSNSSLLKITVKSVSSFARAYEEKYGCNILFDNLALNGDQTLRLEAKTMNSSMFTRITKMVRSDYYIPPSKFTYQQKALFVDVFPCDFIVFSVYFSDGGETNKNVLMCSALYPVPDFHFGEVEYVSLSSKNGTCFDIKLECMRSVYNHVETSLIPLINDKMTETEFPVEVYIEKIVNFEDLMQKKEYMFPSVTVKYANTEYKTSWLFNALNACQTVPEGWFQGFVMPMREGTEFTLRLCFREVSTLAE</sequence>
<dbReference type="Gene3D" id="2.60.40.150">
    <property type="entry name" value="C2 domain"/>
    <property type="match status" value="1"/>
</dbReference>
<dbReference type="EMBL" id="KB206380">
    <property type="protein sequence ID" value="ELP92329.1"/>
    <property type="molecule type" value="Genomic_DNA"/>
</dbReference>
<dbReference type="SMART" id="SM00239">
    <property type="entry name" value="C2"/>
    <property type="match status" value="1"/>
</dbReference>
<dbReference type="InterPro" id="IPR000008">
    <property type="entry name" value="C2_dom"/>
</dbReference>
<accession>A0A0A1UG43</accession>
<protein>
    <recommendedName>
        <fullName evidence="1">C2 domain-containing protein</fullName>
    </recommendedName>
</protein>
<dbReference type="CDD" id="cd00030">
    <property type="entry name" value="C2"/>
    <property type="match status" value="1"/>
</dbReference>
<dbReference type="Pfam" id="PF00168">
    <property type="entry name" value="C2"/>
    <property type="match status" value="1"/>
</dbReference>
<evidence type="ECO:0000313" key="3">
    <source>
        <dbReference type="Proteomes" id="UP000014680"/>
    </source>
</evidence>